<keyword evidence="2" id="KW-1133">Transmembrane helix</keyword>
<evidence type="ECO:0000313" key="3">
    <source>
        <dbReference type="EMBL" id="KAJ8884858.1"/>
    </source>
</evidence>
<keyword evidence="2" id="KW-0812">Transmembrane</keyword>
<feature type="transmembrane region" description="Helical" evidence="2">
    <location>
        <begin position="20"/>
        <end position="38"/>
    </location>
</feature>
<accession>A0ABQ9HLT0</accession>
<dbReference type="Proteomes" id="UP001159363">
    <property type="component" value="Chromosome X"/>
</dbReference>
<proteinExistence type="predicted"/>
<name>A0ABQ9HLT0_9NEOP</name>
<evidence type="ECO:0000256" key="1">
    <source>
        <dbReference type="SAM" id="MobiDB-lite"/>
    </source>
</evidence>
<reference evidence="3 4" key="1">
    <citation type="submission" date="2023-02" db="EMBL/GenBank/DDBJ databases">
        <title>LHISI_Scaffold_Assembly.</title>
        <authorList>
            <person name="Stuart O.P."/>
            <person name="Cleave R."/>
            <person name="Magrath M.J.L."/>
            <person name="Mikheyev A.S."/>
        </authorList>
    </citation>
    <scope>NUCLEOTIDE SEQUENCE [LARGE SCALE GENOMIC DNA]</scope>
    <source>
        <strain evidence="3">Daus_M_001</strain>
        <tissue evidence="3">Leg muscle</tissue>
    </source>
</reference>
<comment type="caution">
    <text evidence="3">The sequence shown here is derived from an EMBL/GenBank/DDBJ whole genome shotgun (WGS) entry which is preliminary data.</text>
</comment>
<sequence>MKCSNYSTNRKTRRWPLEIFFYVLAMCGSNAYVLYNMYSKAEKLARYEFVKILAISLATPFMKKILKIPNLPDKLKTLIQAAVGEDQEKEAMPPVSVIRSDKLEQR</sequence>
<dbReference type="EMBL" id="JARBHB010000004">
    <property type="protein sequence ID" value="KAJ8884858.1"/>
    <property type="molecule type" value="Genomic_DNA"/>
</dbReference>
<protein>
    <submittedName>
        <fullName evidence="3">Uncharacterized protein</fullName>
    </submittedName>
</protein>
<keyword evidence="4" id="KW-1185">Reference proteome</keyword>
<evidence type="ECO:0000256" key="2">
    <source>
        <dbReference type="SAM" id="Phobius"/>
    </source>
</evidence>
<feature type="region of interest" description="Disordered" evidence="1">
    <location>
        <begin position="87"/>
        <end position="106"/>
    </location>
</feature>
<keyword evidence="2" id="KW-0472">Membrane</keyword>
<gene>
    <name evidence="3" type="ORF">PR048_011054</name>
</gene>
<organism evidence="3 4">
    <name type="scientific">Dryococelus australis</name>
    <dbReference type="NCBI Taxonomy" id="614101"/>
    <lineage>
        <taxon>Eukaryota</taxon>
        <taxon>Metazoa</taxon>
        <taxon>Ecdysozoa</taxon>
        <taxon>Arthropoda</taxon>
        <taxon>Hexapoda</taxon>
        <taxon>Insecta</taxon>
        <taxon>Pterygota</taxon>
        <taxon>Neoptera</taxon>
        <taxon>Polyneoptera</taxon>
        <taxon>Phasmatodea</taxon>
        <taxon>Verophasmatodea</taxon>
        <taxon>Anareolatae</taxon>
        <taxon>Phasmatidae</taxon>
        <taxon>Eurycanthinae</taxon>
        <taxon>Dryococelus</taxon>
    </lineage>
</organism>
<evidence type="ECO:0000313" key="4">
    <source>
        <dbReference type="Proteomes" id="UP001159363"/>
    </source>
</evidence>